<evidence type="ECO:0000259" key="18">
    <source>
        <dbReference type="PROSITE" id="PS51189"/>
    </source>
</evidence>
<dbReference type="CDD" id="cd00892">
    <property type="entry name" value="PIKKc_ATR"/>
    <property type="match status" value="1"/>
</dbReference>
<evidence type="ECO:0000256" key="10">
    <source>
        <dbReference type="ARBA" id="ARBA00022840"/>
    </source>
</evidence>
<comment type="function">
    <text evidence="13">Serine/threonine protein kinase which activates checkpoint signaling upon genotoxic stresses such as ionizing radiation (IR), ultraviolet light (UV), or DNA replication stalling, thereby acting as a DNA damage sensor. Recognizes the substrate consensus sequence [ST]-Q. Phosphorylates histone H2A to form H2AS128ph (gamma-H2A) at sites of DNA damage, involved in the regulation of DNA damage response mechanism. Required for the control of telomere length and genome stability.</text>
</comment>
<dbReference type="GO" id="GO:0000077">
    <property type="term" value="P:DNA damage checkpoint signaling"/>
    <property type="evidence" value="ECO:0007669"/>
    <property type="project" value="TreeGrafter"/>
</dbReference>
<dbReference type="InterPro" id="IPR036940">
    <property type="entry name" value="PI3/4_kinase_cat_sf"/>
</dbReference>
<evidence type="ECO:0000259" key="17">
    <source>
        <dbReference type="PROSITE" id="PS50290"/>
    </source>
</evidence>
<dbReference type="EC" id="2.7.11.1" evidence="4"/>
<evidence type="ECO:0000256" key="12">
    <source>
        <dbReference type="ARBA" id="ARBA00023242"/>
    </source>
</evidence>
<dbReference type="PANTHER" id="PTHR11139">
    <property type="entry name" value="ATAXIA TELANGIECTASIA MUTATED ATM -RELATED"/>
    <property type="match status" value="1"/>
</dbReference>
<dbReference type="InterPro" id="IPR050517">
    <property type="entry name" value="DDR_Repair_Kinase"/>
</dbReference>
<keyword evidence="21" id="KW-1185">Reference proteome</keyword>
<comment type="catalytic activity">
    <reaction evidence="14">
        <text>L-threonyl-[protein] + ATP = O-phospho-L-threonyl-[protein] + ADP + H(+)</text>
        <dbReference type="Rhea" id="RHEA:46608"/>
        <dbReference type="Rhea" id="RHEA-COMP:11060"/>
        <dbReference type="Rhea" id="RHEA-COMP:11605"/>
        <dbReference type="ChEBI" id="CHEBI:15378"/>
        <dbReference type="ChEBI" id="CHEBI:30013"/>
        <dbReference type="ChEBI" id="CHEBI:30616"/>
        <dbReference type="ChEBI" id="CHEBI:61977"/>
        <dbReference type="ChEBI" id="CHEBI:456216"/>
        <dbReference type="EC" id="2.7.11.1"/>
    </reaction>
</comment>
<dbReference type="InterPro" id="IPR003152">
    <property type="entry name" value="FATC_dom"/>
</dbReference>
<feature type="domain" description="FATC" evidence="19">
    <location>
        <begin position="2278"/>
        <end position="2310"/>
    </location>
</feature>
<dbReference type="PROSITE" id="PS51190">
    <property type="entry name" value="FATC"/>
    <property type="match status" value="1"/>
</dbReference>
<evidence type="ECO:0000256" key="13">
    <source>
        <dbReference type="ARBA" id="ARBA00025079"/>
    </source>
</evidence>
<evidence type="ECO:0000256" key="9">
    <source>
        <dbReference type="ARBA" id="ARBA00022777"/>
    </source>
</evidence>
<keyword evidence="8" id="KW-0227">DNA damage</keyword>
<keyword evidence="7" id="KW-0547">Nucleotide-binding</keyword>
<dbReference type="GO" id="GO:0000723">
    <property type="term" value="P:telomere maintenance"/>
    <property type="evidence" value="ECO:0007669"/>
    <property type="project" value="TreeGrafter"/>
</dbReference>
<comment type="similarity">
    <text evidence="2">Belongs to the PI3/PI4-kinase family. ATM subfamily.</text>
</comment>
<dbReference type="InterPro" id="IPR003151">
    <property type="entry name" value="PIK-rel_kinase_FAT"/>
</dbReference>
<sequence length="2310" mass="258312">MVGRRSAAGAVTHGGPNGSHIGDNVPPPSTLAAQLVREHAPEARRVTADSTVDFSSMLNEILHNDTNPETDPNINYNAIRLVVQLGIDVLHKDDDPFAKHDALLSQAQDSVAVIGITIGRQPELLFYTQHDGQTAPMVIWLLTRLLSASLHPKYRALQPHVSTFLASVVVVLSKSLDYWQYAKTVSLLYREGVDAVIEALQEQLRFTKKSIQSLAVTLPPARSITRFYEGSGMATTIPSDTQLKLHGIHDICDSALTLLDASIRLHTFHPTQAEFGTGMWAKKSLVAIKRFVQFNHDFVPTEAGAIPGRIDSLLEALEVPDPAIRLRPPVYLEQAHPEQSISEDVQKILSGIAALSVNGPSQPRISKTGYTKLEESDQVHIWTLLNVFAQDTTLDATSMKHLGNLLVSLVDYPDLKNSTRCRVLAAQAIQYYAQNPKAVEHLDLSSSTLGWWCVRNLTHSSREFRASSAKALVAFLGQGISDAIRLNNRREALKLFHKLSERKEPSQHETLIQTWGQVVMVCGDQERNLALLQLVEYLGHGNALISGLAACELERLALSLKIDPERLMRPYWRSIAATVAKDLISVPQKAKLLSDFLGKTIDQFLFTTQAETVPFLVRTKRKDVLLRIAAARVAAAEVSRSLSGGTGNKTFQRRPSSLSIRETIMQPKSNLAGVLATLLCETPNGMDPEEFITAVLLDCTQEWNEEDLHSLIRFEPIPVVAEMLKMAADVDNPGRKPGIYKSIQDFAVIIERKGNIRARPAKLLGTFFENHVLGIITHFSNTIERKDDFTLRQERMRCLKGIEEMINLATIHAEIALPQIRACLQSAIDQGDLINEAMSAWLALMSCLAGENVVSLLGHLFSIVAQYWTTMSSDIQQKTHDTVAHLLKTHNNAIRDEVINVPSLADIPLMGKFEAELSRLKSGERPQNFLQSFVDRLNDENASIVLQAARELYDWLEQNQSFVHDGAVSEPPMPIIITATQTLLTTCVKYNLSSRPIADMCARCLGVIGCIDPNKVEQKAPETHMLMLSNFELTREIGIWIGNLFTETLVPAFRSATNARTQGFLAWAMQELMKLTNIEGSDNTRLRSSQGNTQSEAWLRMPESTRNTLQPFLSSNYVLNSLPLTPQAEFPIFTLSIRHGEWLRRWVFDLLRRGKGDNAKILFVPLTRVILSHDISISKFLLPYVVTDIVLGGTVKEVEDIGSEMLTVLSSESSIPAEQDVLRQCSEDVFSVLDYLTRWAQEKKRAQALMRIQLQRAGHSPDETEEEVAMAQISSIEKLVESIPANIITTRAIECGSYTRALFHWENHIREEQQRSGLDTSTRDGMYLRLQSIYSEIDEPDGLDGIAAQMNILTPEQQAWQHLQAGRWTAAQSWYEIELMDKPDDRETQANLLVCLQQSGQASHVIRVAQDLASSESADTGWRQRLLSFTSEAAWSTGSLNDHSRELVELRLPGAANFNVSLAQVLLAVEEGKLDISMSKLLDLRSSISRNISSSTASSLGACHTELLQLHVLHEVEEIQRLREQPPGSQVDVSQMSTALDKRLAVLGTSMSDKQYVLGVRRAVLKATKSAVDPEIGKLWLTTARLARKADIDNAAHFAVICASKCGDASSKIEQARLMWKNGQHRQAIHSLQGAIDSNVFAAYDRRTASHSTSDMPVKQNMLAARAHLLLAKWLDASGQTQIQAVTDKYQYAAKNYAKWEKGHYYLGKHYNKLLEAEKALPSGKQSEAFHTGEITKLVIENYLRSVPFGSKYWYQTIPKLITLWLDLGMDCLTKPRELSQDMFDRRNKFLAHTHSQLKKYYDRVPRYVFYTALPQLISRIAHPNPKVSEVLSHIITGIVSWHAQQGLWALLPVARATAQDRASRGREIIAKLRDSKSKSKSDTGGYEVRNLVIQGQKLQEALLNACEVHLEGRSSNASLSRDLGFNHKLAPNPLVVPFQDFLTPNIPTVQDAGYIRNFKAFAADRVTIAGFQDDVLVLNSLQRPRKLTLRGSDGKSYGLLCKPKDDLRKDQRLMEFNTMINRALKRSPESSRRRLYIKTYGVTPLSEESGTIEWVEGIKPLRDILLRIYSRKGIQPNYTELRGLLNEASSHPSNYPLFTRKILPHFPPVLHEWFTELFPSPSSWFASRLRYTRTAAVMSMTGHVLGLGDRHGENILLEESTGGVFHVDFNCLFDKGLTFEKPELVPFRLTHNMVDAMGPVLGVEGPFRASAELTLRLLREEQDTLMNILETFLHDPTTDFVGRRKKAPAGTGVPETPREVLDSVSGKLRGYLRGESVPLSVEGMVQALIDMARDEGNLCRMYIGWCAFL</sequence>
<dbReference type="PROSITE" id="PS50290">
    <property type="entry name" value="PI3_4_KINASE_3"/>
    <property type="match status" value="1"/>
</dbReference>
<keyword evidence="5" id="KW-0723">Serine/threonine-protein kinase</keyword>
<feature type="domain" description="FAT" evidence="18">
    <location>
        <begin position="1287"/>
        <end position="1857"/>
    </location>
</feature>
<dbReference type="Pfam" id="PF23593">
    <property type="entry name" value="HEAT_ATR"/>
    <property type="match status" value="1"/>
</dbReference>
<name>A0A6A6GIQ3_9PEZI</name>
<evidence type="ECO:0000256" key="11">
    <source>
        <dbReference type="ARBA" id="ARBA00023204"/>
    </source>
</evidence>
<feature type="region of interest" description="Disordered" evidence="16">
    <location>
        <begin position="1"/>
        <end position="28"/>
    </location>
</feature>
<dbReference type="PANTHER" id="PTHR11139:SF125">
    <property type="entry name" value="SERINE_THREONINE-PROTEIN KINASE MEC1"/>
    <property type="match status" value="1"/>
</dbReference>
<dbReference type="InterPro" id="IPR056802">
    <property type="entry name" value="ATR-like_M-HEAT"/>
</dbReference>
<evidence type="ECO:0000259" key="19">
    <source>
        <dbReference type="PROSITE" id="PS51190"/>
    </source>
</evidence>
<dbReference type="GO" id="GO:0005694">
    <property type="term" value="C:chromosome"/>
    <property type="evidence" value="ECO:0007669"/>
    <property type="project" value="TreeGrafter"/>
</dbReference>
<evidence type="ECO:0000256" key="15">
    <source>
        <dbReference type="ARBA" id="ARBA00048679"/>
    </source>
</evidence>
<evidence type="ECO:0000256" key="8">
    <source>
        <dbReference type="ARBA" id="ARBA00022763"/>
    </source>
</evidence>
<evidence type="ECO:0000313" key="20">
    <source>
        <dbReference type="EMBL" id="KAF2225508.1"/>
    </source>
</evidence>
<dbReference type="Proteomes" id="UP000799538">
    <property type="component" value="Unassembled WGS sequence"/>
</dbReference>
<dbReference type="EMBL" id="ML992503">
    <property type="protein sequence ID" value="KAF2225508.1"/>
    <property type="molecule type" value="Genomic_DNA"/>
</dbReference>
<dbReference type="PROSITE" id="PS51189">
    <property type="entry name" value="FAT"/>
    <property type="match status" value="1"/>
</dbReference>
<dbReference type="InterPro" id="IPR018936">
    <property type="entry name" value="PI3/4_kinase_CS"/>
</dbReference>
<dbReference type="SMART" id="SM00146">
    <property type="entry name" value="PI3Kc"/>
    <property type="match status" value="1"/>
</dbReference>
<evidence type="ECO:0000256" key="2">
    <source>
        <dbReference type="ARBA" id="ARBA00010769"/>
    </source>
</evidence>
<dbReference type="Pfam" id="PF25030">
    <property type="entry name" value="M-HEAT_ATR"/>
    <property type="match status" value="1"/>
</dbReference>
<dbReference type="InterPro" id="IPR000403">
    <property type="entry name" value="PI3/4_kinase_cat_dom"/>
</dbReference>
<dbReference type="GO" id="GO:0006281">
    <property type="term" value="P:DNA repair"/>
    <property type="evidence" value="ECO:0007669"/>
    <property type="project" value="UniProtKB-KW"/>
</dbReference>
<dbReference type="SMART" id="SM01343">
    <property type="entry name" value="FATC"/>
    <property type="match status" value="1"/>
</dbReference>
<dbReference type="SUPFAM" id="SSF48371">
    <property type="entry name" value="ARM repeat"/>
    <property type="match status" value="1"/>
</dbReference>
<reference evidence="21" key="1">
    <citation type="journal article" date="2020" name="Stud. Mycol.">
        <title>101 Dothideomycetes genomes: A test case for predicting lifestyles and emergence of pathogens.</title>
        <authorList>
            <person name="Haridas S."/>
            <person name="Albert R."/>
            <person name="Binder M."/>
            <person name="Bloem J."/>
            <person name="LaButti K."/>
            <person name="Salamov A."/>
            <person name="Andreopoulos B."/>
            <person name="Baker S."/>
            <person name="Barry K."/>
            <person name="Bills G."/>
            <person name="Bluhm B."/>
            <person name="Cannon C."/>
            <person name="Castanera R."/>
            <person name="Culley D."/>
            <person name="Daum C."/>
            <person name="Ezra D."/>
            <person name="Gonzalez J."/>
            <person name="Henrissat B."/>
            <person name="Kuo A."/>
            <person name="Liang C."/>
            <person name="Lipzen A."/>
            <person name="Lutzoni F."/>
            <person name="Magnuson J."/>
            <person name="Mondo S."/>
            <person name="Nolan M."/>
            <person name="Ohm R."/>
            <person name="Pangilinan J."/>
            <person name="Park H.-J."/>
            <person name="Ramirez L."/>
            <person name="Alfaro M."/>
            <person name="Sun H."/>
            <person name="Tritt A."/>
            <person name="Yoshinaga Y."/>
            <person name="Zwiers L.-H."/>
            <person name="Turgeon B."/>
            <person name="Goodwin S."/>
            <person name="Spatafora J."/>
            <person name="Crous P."/>
            <person name="Grigoriev I."/>
        </authorList>
    </citation>
    <scope>NUCLEOTIDE SEQUENCE [LARGE SCALE GENOMIC DNA]</scope>
    <source>
        <strain evidence="21">CECT 20119</strain>
    </source>
</reference>
<dbReference type="GO" id="GO:0004674">
    <property type="term" value="F:protein serine/threonine kinase activity"/>
    <property type="evidence" value="ECO:0007669"/>
    <property type="project" value="UniProtKB-KW"/>
</dbReference>
<evidence type="ECO:0000256" key="5">
    <source>
        <dbReference type="ARBA" id="ARBA00022527"/>
    </source>
</evidence>
<keyword evidence="9" id="KW-0418">Kinase</keyword>
<dbReference type="GO" id="GO:0005524">
    <property type="term" value="F:ATP binding"/>
    <property type="evidence" value="ECO:0007669"/>
    <property type="project" value="UniProtKB-KW"/>
</dbReference>
<dbReference type="PROSITE" id="PS00916">
    <property type="entry name" value="PI3_4_KINASE_2"/>
    <property type="match status" value="1"/>
</dbReference>
<evidence type="ECO:0000256" key="1">
    <source>
        <dbReference type="ARBA" id="ARBA00004123"/>
    </source>
</evidence>
<dbReference type="InterPro" id="IPR014009">
    <property type="entry name" value="PIK_FAT"/>
</dbReference>
<keyword evidence="12" id="KW-0539">Nucleus</keyword>
<proteinExistence type="inferred from homology"/>
<keyword evidence="11" id="KW-0234">DNA repair</keyword>
<evidence type="ECO:0000313" key="21">
    <source>
        <dbReference type="Proteomes" id="UP000799538"/>
    </source>
</evidence>
<dbReference type="InterPro" id="IPR011009">
    <property type="entry name" value="Kinase-like_dom_sf"/>
</dbReference>
<accession>A0A6A6GIQ3</accession>
<dbReference type="Pfam" id="PF02259">
    <property type="entry name" value="FAT"/>
    <property type="match status" value="1"/>
</dbReference>
<dbReference type="SUPFAM" id="SSF56112">
    <property type="entry name" value="Protein kinase-like (PK-like)"/>
    <property type="match status" value="1"/>
</dbReference>
<evidence type="ECO:0000256" key="7">
    <source>
        <dbReference type="ARBA" id="ARBA00022741"/>
    </source>
</evidence>
<evidence type="ECO:0000256" key="16">
    <source>
        <dbReference type="SAM" id="MobiDB-lite"/>
    </source>
</evidence>
<feature type="domain" description="PI3K/PI4K catalytic" evidence="17">
    <location>
        <begin position="1972"/>
        <end position="2277"/>
    </location>
</feature>
<comment type="subunit">
    <text evidence="3">Associates with DNA double-strand breaks.</text>
</comment>
<protein>
    <recommendedName>
        <fullName evidence="4">non-specific serine/threonine protein kinase</fullName>
        <ecNumber evidence="4">2.7.11.1</ecNumber>
    </recommendedName>
</protein>
<dbReference type="Gene3D" id="3.30.1010.10">
    <property type="entry name" value="Phosphatidylinositol 3-kinase Catalytic Subunit, Chain A, domain 4"/>
    <property type="match status" value="1"/>
</dbReference>
<dbReference type="GO" id="GO:0005634">
    <property type="term" value="C:nucleus"/>
    <property type="evidence" value="ECO:0007669"/>
    <property type="project" value="UniProtKB-SubCell"/>
</dbReference>
<dbReference type="Gene3D" id="1.10.1070.11">
    <property type="entry name" value="Phosphatidylinositol 3-/4-kinase, catalytic domain"/>
    <property type="match status" value="1"/>
</dbReference>
<dbReference type="InterPro" id="IPR057564">
    <property type="entry name" value="HEAT_ATR"/>
</dbReference>
<evidence type="ECO:0000256" key="3">
    <source>
        <dbReference type="ARBA" id="ARBA00011370"/>
    </source>
</evidence>
<comment type="catalytic activity">
    <reaction evidence="15">
        <text>L-seryl-[protein] + ATP = O-phospho-L-seryl-[protein] + ADP + H(+)</text>
        <dbReference type="Rhea" id="RHEA:17989"/>
        <dbReference type="Rhea" id="RHEA-COMP:9863"/>
        <dbReference type="Rhea" id="RHEA-COMP:11604"/>
        <dbReference type="ChEBI" id="CHEBI:15378"/>
        <dbReference type="ChEBI" id="CHEBI:29999"/>
        <dbReference type="ChEBI" id="CHEBI:30616"/>
        <dbReference type="ChEBI" id="CHEBI:83421"/>
        <dbReference type="ChEBI" id="CHEBI:456216"/>
        <dbReference type="EC" id="2.7.11.1"/>
    </reaction>
</comment>
<comment type="subcellular location">
    <subcellularLocation>
        <location evidence="1">Nucleus</location>
    </subcellularLocation>
</comment>
<dbReference type="Pfam" id="PF08064">
    <property type="entry name" value="UME"/>
    <property type="match status" value="1"/>
</dbReference>
<dbReference type="SMART" id="SM00802">
    <property type="entry name" value="UME"/>
    <property type="match status" value="1"/>
</dbReference>
<dbReference type="InterPro" id="IPR012993">
    <property type="entry name" value="UME"/>
</dbReference>
<evidence type="ECO:0000256" key="6">
    <source>
        <dbReference type="ARBA" id="ARBA00022679"/>
    </source>
</evidence>
<gene>
    <name evidence="20" type="ORF">BDZ85DRAFT_316687</name>
</gene>
<evidence type="ECO:0000256" key="14">
    <source>
        <dbReference type="ARBA" id="ARBA00047899"/>
    </source>
</evidence>
<organism evidence="20 21">
    <name type="scientific">Elsinoe ampelina</name>
    <dbReference type="NCBI Taxonomy" id="302913"/>
    <lineage>
        <taxon>Eukaryota</taxon>
        <taxon>Fungi</taxon>
        <taxon>Dikarya</taxon>
        <taxon>Ascomycota</taxon>
        <taxon>Pezizomycotina</taxon>
        <taxon>Dothideomycetes</taxon>
        <taxon>Dothideomycetidae</taxon>
        <taxon>Myriangiales</taxon>
        <taxon>Elsinoaceae</taxon>
        <taxon>Elsinoe</taxon>
    </lineage>
</organism>
<dbReference type="FunFam" id="1.10.1070.11:FF:000031">
    <property type="entry name" value="Phosphatidyl inositol 3-kinase"/>
    <property type="match status" value="1"/>
</dbReference>
<evidence type="ECO:0000256" key="4">
    <source>
        <dbReference type="ARBA" id="ARBA00012513"/>
    </source>
</evidence>
<dbReference type="OrthoDB" id="381190at2759"/>
<keyword evidence="6" id="KW-0808">Transferase</keyword>
<dbReference type="Pfam" id="PF02260">
    <property type="entry name" value="FATC"/>
    <property type="match status" value="1"/>
</dbReference>
<dbReference type="InterPro" id="IPR016024">
    <property type="entry name" value="ARM-type_fold"/>
</dbReference>
<dbReference type="Pfam" id="PF00454">
    <property type="entry name" value="PI3_PI4_kinase"/>
    <property type="match status" value="1"/>
</dbReference>
<keyword evidence="10" id="KW-0067">ATP-binding</keyword>